<name>A0A2G8K1S5_STIJA</name>
<dbReference type="Gene3D" id="3.40.50.300">
    <property type="entry name" value="P-loop containing nucleotide triphosphate hydrolases"/>
    <property type="match status" value="1"/>
</dbReference>
<keyword evidence="1" id="KW-0472">Membrane</keyword>
<organism evidence="4 5">
    <name type="scientific">Stichopus japonicus</name>
    <name type="common">Sea cucumber</name>
    <dbReference type="NCBI Taxonomy" id="307972"/>
    <lineage>
        <taxon>Eukaryota</taxon>
        <taxon>Metazoa</taxon>
        <taxon>Echinodermata</taxon>
        <taxon>Eleutherozoa</taxon>
        <taxon>Echinozoa</taxon>
        <taxon>Holothuroidea</taxon>
        <taxon>Aspidochirotacea</taxon>
        <taxon>Aspidochirotida</taxon>
        <taxon>Stichopodidae</taxon>
        <taxon>Apostichopus</taxon>
    </lineage>
</organism>
<sequence length="1233" mass="139335">MKHTISAIVLIVYQLSIAALFDVDQPCATPQYLTLGSPGRIDCDFGESFYGAFWYNSSNYEETLPVLYYKDRKPSGIGYASGEFNISSNGSLIINQVSLGHDHEFTVIVFQTKLETKTIPHFVKVVITVRPSQEHPLFTTCDSNRFCFRELGHPTELSCYIQGSRPPVNLTLSKITLKGPAPIETTETYTRHITLYTSASSIHLSAQHPTLFQALACEASEPPKLLVNNYSVILLQNGPIDITQTQTSTRFGERSKILELTCNDGQITYLAWKKSKPDGSVSNVAKAVFYGDGFVDTLSSKFNVVNGGSELLIRNLAVEDEGTYVCVFGDGEMEGMRVIEVKVYVPPDPPYLDVDGCNPHQHCVLTATQISSRELKCSLNGIRPSVNLRWSFHDQTESDFEELSSSQKLISHDGIVYDVTIITEFRFDAVKQEKVTFECAVVGNTSIVNIMPAYVDVLIPLSEAPPTTVTPNGEPDNKAPLLAVIGSLFALIVLLAVVFLLIVRRRFQTDGVDVGSTPAANEDVPLLSQSERSFKKQLVSYYREACEGIKRLPGCVNVKVDEIFVEGDLEILKSNMNKQKYWEKLDSYHEILSEHKRIILEGGTGYGKSILCLKMAHDWYTRNQASPLKNFDLFILLHMRYFQKNTSLYHAIKQYLLPKDSNLTTEDIKNMLNKANYQISTFLDGFDRFPHNHEYGETDFKEIMMKQVLQTCTVLLVTTPAIVPNPLPNLTTRLRLVGFDEIAQHKYISNVVTNGDIHEGRRISNLFNNIPGIFAFCQIPLFFTLLAHLAYERKLSKELSAETITDCFKGIINALTEDNLQDTLTASEEQILHREAFKALRHTNKGLIWDEKTLNNLLGSQLYHKYRNIGILVEEEVYEHQKYVKKVTFYHNVFCEWFAALYLADPNGWSDPETNLAKILDGIHPINYQYVYRFASGLNGDVAEEIINHLKNVKDGEAFATMCILEQKGGVAGIKDVVRNICAVPVNISNKHTRLLQRSNTQLLVLASENKIPIEIVWLNDTNAYFNRATESLVFTSGIKLPKLETMILLSIAESGKEFSLQQFAGILDYADFCTGLKGLRFRGCILPLRIEKKCLKILRDRSISVEWVLPVADKTLYVLNPNRGTWEANGDKLSDGLYKLATICDQMHIIPYFIFHFRKSAFAKSEMGTSSRRLVCRRISKGSFKFLENKVLNLKNLNELWSLNTIVLKWFGLYANKKCNINNKYLQCVIIM</sequence>
<keyword evidence="5" id="KW-1185">Reference proteome</keyword>
<dbReference type="InterPro" id="IPR036179">
    <property type="entry name" value="Ig-like_dom_sf"/>
</dbReference>
<dbReference type="AlphaFoldDB" id="A0A2G8K1S5"/>
<dbReference type="PANTHER" id="PTHR46312">
    <property type="entry name" value="NACHT DOMAIN-CONTAINING PROTEIN"/>
    <property type="match status" value="1"/>
</dbReference>
<evidence type="ECO:0000256" key="2">
    <source>
        <dbReference type="SAM" id="SignalP"/>
    </source>
</evidence>
<dbReference type="SMART" id="SM00409">
    <property type="entry name" value="IG"/>
    <property type="match status" value="2"/>
</dbReference>
<evidence type="ECO:0000313" key="5">
    <source>
        <dbReference type="Proteomes" id="UP000230750"/>
    </source>
</evidence>
<reference evidence="4 5" key="1">
    <citation type="journal article" date="2017" name="PLoS Biol.">
        <title>The sea cucumber genome provides insights into morphological evolution and visceral regeneration.</title>
        <authorList>
            <person name="Zhang X."/>
            <person name="Sun L."/>
            <person name="Yuan J."/>
            <person name="Sun Y."/>
            <person name="Gao Y."/>
            <person name="Zhang L."/>
            <person name="Li S."/>
            <person name="Dai H."/>
            <person name="Hamel J.F."/>
            <person name="Liu C."/>
            <person name="Yu Y."/>
            <person name="Liu S."/>
            <person name="Lin W."/>
            <person name="Guo K."/>
            <person name="Jin S."/>
            <person name="Xu P."/>
            <person name="Storey K.B."/>
            <person name="Huan P."/>
            <person name="Zhang T."/>
            <person name="Zhou Y."/>
            <person name="Zhang J."/>
            <person name="Lin C."/>
            <person name="Li X."/>
            <person name="Xing L."/>
            <person name="Huo D."/>
            <person name="Sun M."/>
            <person name="Wang L."/>
            <person name="Mercier A."/>
            <person name="Li F."/>
            <person name="Yang H."/>
            <person name="Xiang J."/>
        </authorList>
    </citation>
    <scope>NUCLEOTIDE SEQUENCE [LARGE SCALE GENOMIC DNA]</scope>
    <source>
        <strain evidence="4">Shaxun</strain>
        <tissue evidence="4">Muscle</tissue>
    </source>
</reference>
<feature type="signal peptide" evidence="2">
    <location>
        <begin position="1"/>
        <end position="18"/>
    </location>
</feature>
<comment type="caution">
    <text evidence="4">The sequence shown here is derived from an EMBL/GenBank/DDBJ whole genome shotgun (WGS) entry which is preliminary data.</text>
</comment>
<feature type="transmembrane region" description="Helical" evidence="1">
    <location>
        <begin position="481"/>
        <end position="503"/>
    </location>
</feature>
<dbReference type="InterPro" id="IPR027417">
    <property type="entry name" value="P-loop_NTPase"/>
</dbReference>
<dbReference type="PANTHER" id="PTHR46312:SF2">
    <property type="entry name" value="NUCLEOTIDE-BINDING OLIGOMERIZATION DOMAIN-CONTAINING PROTEIN 2-LIKE"/>
    <property type="match status" value="1"/>
</dbReference>
<evidence type="ECO:0000313" key="4">
    <source>
        <dbReference type="EMBL" id="PIK41956.1"/>
    </source>
</evidence>
<dbReference type="OrthoDB" id="120976at2759"/>
<accession>A0A2G8K1S5</accession>
<proteinExistence type="predicted"/>
<dbReference type="PROSITE" id="PS50835">
    <property type="entry name" value="IG_LIKE"/>
    <property type="match status" value="1"/>
</dbReference>
<dbReference type="Gene3D" id="2.60.40.10">
    <property type="entry name" value="Immunoglobulins"/>
    <property type="match status" value="1"/>
</dbReference>
<keyword evidence="1" id="KW-1133">Transmembrane helix</keyword>
<keyword evidence="1" id="KW-0812">Transmembrane</keyword>
<dbReference type="Proteomes" id="UP000230750">
    <property type="component" value="Unassembled WGS sequence"/>
</dbReference>
<dbReference type="InterPro" id="IPR013783">
    <property type="entry name" value="Ig-like_fold"/>
</dbReference>
<dbReference type="SUPFAM" id="SSF48726">
    <property type="entry name" value="Immunoglobulin"/>
    <property type="match status" value="1"/>
</dbReference>
<dbReference type="Pfam" id="PF05729">
    <property type="entry name" value="NACHT"/>
    <property type="match status" value="1"/>
</dbReference>
<keyword evidence="2" id="KW-0732">Signal</keyword>
<feature type="domain" description="Ig-like" evidence="3">
    <location>
        <begin position="349"/>
        <end position="449"/>
    </location>
</feature>
<evidence type="ECO:0000256" key="1">
    <source>
        <dbReference type="SAM" id="Phobius"/>
    </source>
</evidence>
<dbReference type="InterPro" id="IPR003599">
    <property type="entry name" value="Ig_sub"/>
</dbReference>
<evidence type="ECO:0000259" key="3">
    <source>
        <dbReference type="PROSITE" id="PS50835"/>
    </source>
</evidence>
<feature type="transmembrane region" description="Helical" evidence="1">
    <location>
        <begin position="770"/>
        <end position="791"/>
    </location>
</feature>
<gene>
    <name evidence="4" type="ORF">BSL78_21191</name>
</gene>
<dbReference type="STRING" id="307972.A0A2G8K1S5"/>
<feature type="chain" id="PRO_5013762151" evidence="2">
    <location>
        <begin position="19"/>
        <end position="1233"/>
    </location>
</feature>
<dbReference type="InterPro" id="IPR007111">
    <property type="entry name" value="NACHT_NTPase"/>
</dbReference>
<dbReference type="InterPro" id="IPR007110">
    <property type="entry name" value="Ig-like_dom"/>
</dbReference>
<protein>
    <submittedName>
        <fullName evidence="4">Putative NLR family CARD domain-containing protein 4</fullName>
    </submittedName>
</protein>
<dbReference type="EMBL" id="MRZV01000973">
    <property type="protein sequence ID" value="PIK41956.1"/>
    <property type="molecule type" value="Genomic_DNA"/>
</dbReference>